<reference evidence="1 2" key="1">
    <citation type="submission" date="2021-06" db="EMBL/GenBank/DDBJ databases">
        <authorList>
            <person name="Kallberg Y."/>
            <person name="Tangrot J."/>
            <person name="Rosling A."/>
        </authorList>
    </citation>
    <scope>NUCLEOTIDE SEQUENCE [LARGE SCALE GENOMIC DNA]</scope>
    <source>
        <strain evidence="1 2">120-4 pot B 10/14</strain>
    </source>
</reference>
<evidence type="ECO:0000313" key="1">
    <source>
        <dbReference type="EMBL" id="CAG8484146.1"/>
    </source>
</evidence>
<comment type="caution">
    <text evidence="1">The sequence shown here is derived from an EMBL/GenBank/DDBJ whole genome shotgun (WGS) entry which is preliminary data.</text>
</comment>
<name>A0ABM8VZ84_GIGMA</name>
<proteinExistence type="predicted"/>
<organism evidence="1 2">
    <name type="scientific">Gigaspora margarita</name>
    <dbReference type="NCBI Taxonomy" id="4874"/>
    <lineage>
        <taxon>Eukaryota</taxon>
        <taxon>Fungi</taxon>
        <taxon>Fungi incertae sedis</taxon>
        <taxon>Mucoromycota</taxon>
        <taxon>Glomeromycotina</taxon>
        <taxon>Glomeromycetes</taxon>
        <taxon>Diversisporales</taxon>
        <taxon>Gigasporaceae</taxon>
        <taxon>Gigaspora</taxon>
    </lineage>
</organism>
<keyword evidence="2" id="KW-1185">Reference proteome</keyword>
<accession>A0ABM8VZ84</accession>
<gene>
    <name evidence="1" type="ORF">GMARGA_LOCUS1391</name>
</gene>
<dbReference type="EMBL" id="CAJVQB010000358">
    <property type="protein sequence ID" value="CAG8484146.1"/>
    <property type="molecule type" value="Genomic_DNA"/>
</dbReference>
<sequence length="39" mass="4704">MFYAIPNIGTSKSDYEKDNKFDNELILRTIDDKYIKEFK</sequence>
<evidence type="ECO:0000313" key="2">
    <source>
        <dbReference type="Proteomes" id="UP000789901"/>
    </source>
</evidence>
<protein>
    <submittedName>
        <fullName evidence="1">45777_t:CDS:1</fullName>
    </submittedName>
</protein>
<dbReference type="Proteomes" id="UP000789901">
    <property type="component" value="Unassembled WGS sequence"/>
</dbReference>